<evidence type="ECO:0000313" key="1">
    <source>
        <dbReference type="EMBL" id="KAH9827453.1"/>
    </source>
</evidence>
<organism evidence="1 2">
    <name type="scientific">Teratosphaeria destructans</name>
    <dbReference type="NCBI Taxonomy" id="418781"/>
    <lineage>
        <taxon>Eukaryota</taxon>
        <taxon>Fungi</taxon>
        <taxon>Dikarya</taxon>
        <taxon>Ascomycota</taxon>
        <taxon>Pezizomycotina</taxon>
        <taxon>Dothideomycetes</taxon>
        <taxon>Dothideomycetidae</taxon>
        <taxon>Mycosphaerellales</taxon>
        <taxon>Teratosphaeriaceae</taxon>
        <taxon>Teratosphaeria</taxon>
    </lineage>
</organism>
<accession>A0A9W7W225</accession>
<gene>
    <name evidence="1" type="ORF">Tdes44962_MAKER02900</name>
</gene>
<evidence type="ECO:0000313" key="2">
    <source>
        <dbReference type="Proteomes" id="UP001138500"/>
    </source>
</evidence>
<comment type="caution">
    <text evidence="1">The sequence shown here is derived from an EMBL/GenBank/DDBJ whole genome shotgun (WGS) entry which is preliminary data.</text>
</comment>
<reference evidence="1 2" key="2">
    <citation type="journal article" date="2021" name="Curr. Genet.">
        <title>Genetic response to nitrogen starvation in the aggressive Eucalyptus foliar pathogen Teratosphaeria destructans.</title>
        <authorList>
            <person name="Havenga M."/>
            <person name="Wingfield B.D."/>
            <person name="Wingfield M.J."/>
            <person name="Dreyer L.L."/>
            <person name="Roets F."/>
            <person name="Aylward J."/>
        </authorList>
    </citation>
    <scope>NUCLEOTIDE SEQUENCE [LARGE SCALE GENOMIC DNA]</scope>
    <source>
        <strain evidence="1">CMW44962</strain>
    </source>
</reference>
<dbReference type="EMBL" id="RIBY02001879">
    <property type="protein sequence ID" value="KAH9827453.1"/>
    <property type="molecule type" value="Genomic_DNA"/>
</dbReference>
<dbReference type="OrthoDB" id="10594409at2759"/>
<sequence length="641" mass="72525">PSKFEPLSSTPSFNHLFALWHPPNQNAITLRNDLHSMCIVSKDVKAVAKLYHTMEVTLGFLECNVHKVFDHGNEKLKHIRNLQIEPEGCLPWDTKFAPVFSKLLTALPKDRLHRFSILSSLEVVHEVSLLLQLRQRQMSHYQLFDHDSDHSSIADMLPTRSELANVTSVLLYVTEVEAARRANRILGACYPNLTRLHSELDGGVGHFFLLEDIFVEDSSWRDDAPSRRTLSHVGFGHISLTFFRCIDSAYVLGQLSAVVFKPTSLTLVNDGVWDSDEGSLDELLLSVSGLKYLRMSVRQDEDLECNSMSIMMQSESLRILYLKDPDGASDVGRDNETFRKMCLDCGKLEQLAFYKYYPYEHAPLGNGATLSRRAQKLANTMFNTLHGHCPSLKAIVIDVRAEDQEYDDHKAAIYSDTFCYFRKLRADILGKTTAAACAVSTKDIKCYVSHGRDTHKRLPAMTSLLELPAELRAQIAEEERLAALATLESSTPMRTRMRERAHLTSPSDLRSLCLACKCLHAVALPWLYHTADLSLSRPTIWRSAFRQSNPGLTHIRNLWLKNYRLGAQNVISIIQALPRDVLRKLHVAIPNEMLPELGLLLRLQQRQLETFQLPSYPVAPLLNAIPQCDELSNVTAIDLEI</sequence>
<reference evidence="1 2" key="1">
    <citation type="journal article" date="2018" name="IMA Fungus">
        <title>IMA Genome-F 10: Nine draft genome sequences of Claviceps purpurea s.lat., including C. arundinis, C. humidiphila, and C. cf. spartinae, pseudomolecules for the pitch canker pathogen Fusarium circinatum, draft genome of Davidsoniella eucalypti, Grosmannia galeiformis, Quambalaria eucalypti, and Teratosphaeria destructans.</title>
        <authorList>
            <person name="Wingfield B.D."/>
            <person name="Liu M."/>
            <person name="Nguyen H.D."/>
            <person name="Lane F.A."/>
            <person name="Morgan S.W."/>
            <person name="De Vos L."/>
            <person name="Wilken P.M."/>
            <person name="Duong T.A."/>
            <person name="Aylward J."/>
            <person name="Coetzee M.P."/>
            <person name="Dadej K."/>
            <person name="De Beer Z.W."/>
            <person name="Findlay W."/>
            <person name="Havenga M."/>
            <person name="Kolarik M."/>
            <person name="Menzies J.G."/>
            <person name="Naidoo K."/>
            <person name="Pochopski O."/>
            <person name="Shoukouhi P."/>
            <person name="Santana Q.C."/>
            <person name="Seifert K.A."/>
            <person name="Soal N."/>
            <person name="Steenkamp E.T."/>
            <person name="Tatham C.T."/>
            <person name="van der Nest M.A."/>
            <person name="Wingfield M.J."/>
        </authorList>
    </citation>
    <scope>NUCLEOTIDE SEQUENCE [LARGE SCALE GENOMIC DNA]</scope>
    <source>
        <strain evidence="1">CMW44962</strain>
    </source>
</reference>
<name>A0A9W7W225_9PEZI</name>
<proteinExistence type="predicted"/>
<dbReference type="Proteomes" id="UP001138500">
    <property type="component" value="Unassembled WGS sequence"/>
</dbReference>
<keyword evidence="2" id="KW-1185">Reference proteome</keyword>
<dbReference type="AlphaFoldDB" id="A0A9W7W225"/>
<protein>
    <submittedName>
        <fullName evidence="1">Uncharacterized protein</fullName>
    </submittedName>
</protein>
<feature type="non-terminal residue" evidence="1">
    <location>
        <position position="1"/>
    </location>
</feature>